<evidence type="ECO:0000313" key="1">
    <source>
        <dbReference type="EMBL" id="VDN24407.1"/>
    </source>
</evidence>
<dbReference type="Proteomes" id="UP000271098">
    <property type="component" value="Unassembled WGS sequence"/>
</dbReference>
<proteinExistence type="predicted"/>
<evidence type="ECO:0000313" key="2">
    <source>
        <dbReference type="Proteomes" id="UP000271098"/>
    </source>
</evidence>
<name>A0A183E0U1_9BILA</name>
<accession>A0A183E0U1</accession>
<evidence type="ECO:0000313" key="3">
    <source>
        <dbReference type="WBParaSite" id="GPUH_0001460101-mRNA-1"/>
    </source>
</evidence>
<protein>
    <submittedName>
        <fullName evidence="3">Lipoprotein</fullName>
    </submittedName>
</protein>
<gene>
    <name evidence="1" type="ORF">GPUH_LOCUS14582</name>
</gene>
<reference evidence="3" key="1">
    <citation type="submission" date="2016-06" db="UniProtKB">
        <authorList>
            <consortium name="WormBaseParasite"/>
        </authorList>
    </citation>
    <scope>IDENTIFICATION</scope>
</reference>
<organism evidence="3">
    <name type="scientific">Gongylonema pulchrum</name>
    <dbReference type="NCBI Taxonomy" id="637853"/>
    <lineage>
        <taxon>Eukaryota</taxon>
        <taxon>Metazoa</taxon>
        <taxon>Ecdysozoa</taxon>
        <taxon>Nematoda</taxon>
        <taxon>Chromadorea</taxon>
        <taxon>Rhabditida</taxon>
        <taxon>Spirurina</taxon>
        <taxon>Spiruromorpha</taxon>
        <taxon>Spiruroidea</taxon>
        <taxon>Gongylonematidae</taxon>
        <taxon>Gongylonema</taxon>
    </lineage>
</organism>
<dbReference type="AlphaFoldDB" id="A0A183E0U1"/>
<keyword evidence="2" id="KW-1185">Reference proteome</keyword>
<dbReference type="WBParaSite" id="GPUH_0001460101-mRNA-1">
    <property type="protein sequence ID" value="GPUH_0001460101-mRNA-1"/>
    <property type="gene ID" value="GPUH_0001460101"/>
</dbReference>
<reference evidence="1 2" key="2">
    <citation type="submission" date="2018-11" db="EMBL/GenBank/DDBJ databases">
        <authorList>
            <consortium name="Pathogen Informatics"/>
        </authorList>
    </citation>
    <scope>NUCLEOTIDE SEQUENCE [LARGE SCALE GENOMIC DNA]</scope>
</reference>
<dbReference type="EMBL" id="UYRT01081432">
    <property type="protein sequence ID" value="VDN24407.1"/>
    <property type="molecule type" value="Genomic_DNA"/>
</dbReference>
<sequence length="82" mass="8607">MKLVSIAACLFIISIDGLIFRQRNIKINTDKYSKTCAVVAVVAAVTGTVCSTVAGVARGVAAAVRGEMNHIANAVIVMARWS</sequence>